<gene>
    <name evidence="1" type="ORF">RPERSI_LOCUS19689</name>
</gene>
<name>A0ACA9RH27_9GLOM</name>
<dbReference type="EMBL" id="CAJVQC010054368">
    <property type="protein sequence ID" value="CAG8794097.1"/>
    <property type="molecule type" value="Genomic_DNA"/>
</dbReference>
<reference evidence="1" key="1">
    <citation type="submission" date="2021-06" db="EMBL/GenBank/DDBJ databases">
        <authorList>
            <person name="Kallberg Y."/>
            <person name="Tangrot J."/>
            <person name="Rosling A."/>
        </authorList>
    </citation>
    <scope>NUCLEOTIDE SEQUENCE</scope>
    <source>
        <strain evidence="1">MA461A</strain>
    </source>
</reference>
<protein>
    <submittedName>
        <fullName evidence="1">23251_t:CDS:1</fullName>
    </submittedName>
</protein>
<organism evidence="1 2">
    <name type="scientific">Racocetra persica</name>
    <dbReference type="NCBI Taxonomy" id="160502"/>
    <lineage>
        <taxon>Eukaryota</taxon>
        <taxon>Fungi</taxon>
        <taxon>Fungi incertae sedis</taxon>
        <taxon>Mucoromycota</taxon>
        <taxon>Glomeromycotina</taxon>
        <taxon>Glomeromycetes</taxon>
        <taxon>Diversisporales</taxon>
        <taxon>Gigasporaceae</taxon>
        <taxon>Racocetra</taxon>
    </lineage>
</organism>
<evidence type="ECO:0000313" key="1">
    <source>
        <dbReference type="EMBL" id="CAG8794097.1"/>
    </source>
</evidence>
<dbReference type="Proteomes" id="UP000789920">
    <property type="component" value="Unassembled WGS sequence"/>
</dbReference>
<accession>A0ACA9RH27</accession>
<sequence length="108" mass="12672">MTKEKLQKEILEKVKPGTKPSDLKKKRGNTTQFTHGIPTPPPSPVLKPTKTNNLKELQQQANEKIRKLEQKNDPEHILEKHNPYKEKVKELETKIHEQYKTIEDLKKQ</sequence>
<proteinExistence type="predicted"/>
<keyword evidence="2" id="KW-1185">Reference proteome</keyword>
<feature type="non-terminal residue" evidence="1">
    <location>
        <position position="108"/>
    </location>
</feature>
<comment type="caution">
    <text evidence="1">The sequence shown here is derived from an EMBL/GenBank/DDBJ whole genome shotgun (WGS) entry which is preliminary data.</text>
</comment>
<evidence type="ECO:0000313" key="2">
    <source>
        <dbReference type="Proteomes" id="UP000789920"/>
    </source>
</evidence>